<dbReference type="STRING" id="29655.A0A0K9NPG5"/>
<gene>
    <name evidence="2" type="ORF">ZOSMA_76G00690</name>
</gene>
<dbReference type="EMBL" id="LFYR01001927">
    <property type="protein sequence ID" value="KMZ58513.1"/>
    <property type="molecule type" value="Genomic_DNA"/>
</dbReference>
<keyword evidence="1" id="KW-1133">Transmembrane helix</keyword>
<dbReference type="OrthoDB" id="1922696at2759"/>
<accession>A0A0K9NPG5</accession>
<proteinExistence type="predicted"/>
<dbReference type="Proteomes" id="UP000036987">
    <property type="component" value="Unassembled WGS sequence"/>
</dbReference>
<dbReference type="PANTHER" id="PTHR36779:SF1">
    <property type="entry name" value="OS04G0600400 PROTEIN"/>
    <property type="match status" value="1"/>
</dbReference>
<organism evidence="2 3">
    <name type="scientific">Zostera marina</name>
    <name type="common">Eelgrass</name>
    <dbReference type="NCBI Taxonomy" id="29655"/>
    <lineage>
        <taxon>Eukaryota</taxon>
        <taxon>Viridiplantae</taxon>
        <taxon>Streptophyta</taxon>
        <taxon>Embryophyta</taxon>
        <taxon>Tracheophyta</taxon>
        <taxon>Spermatophyta</taxon>
        <taxon>Magnoliopsida</taxon>
        <taxon>Liliopsida</taxon>
        <taxon>Zosteraceae</taxon>
        <taxon>Zostera</taxon>
    </lineage>
</organism>
<protein>
    <recommendedName>
        <fullName evidence="4">Transmembrane protein</fullName>
    </recommendedName>
</protein>
<dbReference type="AlphaFoldDB" id="A0A0K9NPG5"/>
<feature type="transmembrane region" description="Helical" evidence="1">
    <location>
        <begin position="41"/>
        <end position="67"/>
    </location>
</feature>
<keyword evidence="1" id="KW-0812">Transmembrane</keyword>
<comment type="caution">
    <text evidence="2">The sequence shown here is derived from an EMBL/GenBank/DDBJ whole genome shotgun (WGS) entry which is preliminary data.</text>
</comment>
<evidence type="ECO:0000256" key="1">
    <source>
        <dbReference type="SAM" id="Phobius"/>
    </source>
</evidence>
<feature type="transmembrane region" description="Helical" evidence="1">
    <location>
        <begin position="228"/>
        <end position="248"/>
    </location>
</feature>
<evidence type="ECO:0000313" key="2">
    <source>
        <dbReference type="EMBL" id="KMZ58513.1"/>
    </source>
</evidence>
<sequence length="317" mass="35827">MDHIPFPAEDGGGVCHDVVPGRNGRRKGDFGMLLIRFGFTAFFFLTMSCLLSFLFGIMVVLFGGFFFNSTAVSLPSQCKILSSGVDLRSSKVCGHGTIDYKVNNVFYSLDKKRVRCRDDYYWTSVFKVEYKDYFSGRLLHAIAETPREALPLDCRPSFGAAWSAKSEFKVNETYKCKYIPGIQRADIDHDDLFNCQSKEPSNVEIIKLLFTLLLDKIFDDKRNGDRTMLAAVTGIITGVLVSVCFINILKLLDASRRSLSKKWNAGKFVISIVAFHFRRACVVVVYFSLMGWLTLQYSKAIGLKQLFNTNHLGEEAR</sequence>
<keyword evidence="1" id="KW-0472">Membrane</keyword>
<dbReference type="OMA" id="AWLAIEY"/>
<evidence type="ECO:0000313" key="3">
    <source>
        <dbReference type="Proteomes" id="UP000036987"/>
    </source>
</evidence>
<reference evidence="3" key="1">
    <citation type="journal article" date="2016" name="Nature">
        <title>The genome of the seagrass Zostera marina reveals angiosperm adaptation to the sea.</title>
        <authorList>
            <person name="Olsen J.L."/>
            <person name="Rouze P."/>
            <person name="Verhelst B."/>
            <person name="Lin Y.-C."/>
            <person name="Bayer T."/>
            <person name="Collen J."/>
            <person name="Dattolo E."/>
            <person name="De Paoli E."/>
            <person name="Dittami S."/>
            <person name="Maumus F."/>
            <person name="Michel G."/>
            <person name="Kersting A."/>
            <person name="Lauritano C."/>
            <person name="Lohaus R."/>
            <person name="Toepel M."/>
            <person name="Tonon T."/>
            <person name="Vanneste K."/>
            <person name="Amirebrahimi M."/>
            <person name="Brakel J."/>
            <person name="Bostroem C."/>
            <person name="Chovatia M."/>
            <person name="Grimwood J."/>
            <person name="Jenkins J.W."/>
            <person name="Jueterbock A."/>
            <person name="Mraz A."/>
            <person name="Stam W.T."/>
            <person name="Tice H."/>
            <person name="Bornberg-Bauer E."/>
            <person name="Green P.J."/>
            <person name="Pearson G.A."/>
            <person name="Procaccini G."/>
            <person name="Duarte C.M."/>
            <person name="Schmutz J."/>
            <person name="Reusch T.B.H."/>
            <person name="Van de Peer Y."/>
        </authorList>
    </citation>
    <scope>NUCLEOTIDE SEQUENCE [LARGE SCALE GENOMIC DNA]</scope>
    <source>
        <strain evidence="3">cv. Finnish</strain>
    </source>
</reference>
<keyword evidence="3" id="KW-1185">Reference proteome</keyword>
<evidence type="ECO:0008006" key="4">
    <source>
        <dbReference type="Google" id="ProtNLM"/>
    </source>
</evidence>
<feature type="transmembrane region" description="Helical" evidence="1">
    <location>
        <begin position="268"/>
        <end position="295"/>
    </location>
</feature>
<name>A0A0K9NPG5_ZOSMR</name>
<dbReference type="PANTHER" id="PTHR36779">
    <property type="entry name" value="OSJNBA0083N12.13 PROTEIN"/>
    <property type="match status" value="1"/>
</dbReference>